<comment type="caution">
    <text evidence="1">The sequence shown here is derived from an EMBL/GenBank/DDBJ whole genome shotgun (WGS) entry which is preliminary data.</text>
</comment>
<reference evidence="1 2" key="1">
    <citation type="submission" date="2015-09" db="EMBL/GenBank/DDBJ databases">
        <title>Genome sequence of Oxobacter pfennigii DSM 3222.</title>
        <authorList>
            <person name="Poehlein A."/>
            <person name="Bengelsdorf F.R."/>
            <person name="Schiel-Bengelsdorf B."/>
            <person name="Duerre P."/>
            <person name="Daniel R."/>
        </authorList>
    </citation>
    <scope>NUCLEOTIDE SEQUENCE [LARGE SCALE GENOMIC DNA]</scope>
    <source>
        <strain evidence="1 2">DSM 3222</strain>
    </source>
</reference>
<dbReference type="Proteomes" id="UP000050326">
    <property type="component" value="Unassembled WGS sequence"/>
</dbReference>
<name>A0A0P8YRH4_9CLOT</name>
<evidence type="ECO:0000313" key="1">
    <source>
        <dbReference type="EMBL" id="KPU42177.1"/>
    </source>
</evidence>
<protein>
    <submittedName>
        <fullName evidence="1">Uncharacterized protein</fullName>
    </submittedName>
</protein>
<proteinExistence type="predicted"/>
<dbReference type="EMBL" id="LKET01000068">
    <property type="protein sequence ID" value="KPU42177.1"/>
    <property type="molecule type" value="Genomic_DNA"/>
</dbReference>
<organism evidence="1 2">
    <name type="scientific">Oxobacter pfennigii</name>
    <dbReference type="NCBI Taxonomy" id="36849"/>
    <lineage>
        <taxon>Bacteria</taxon>
        <taxon>Bacillati</taxon>
        <taxon>Bacillota</taxon>
        <taxon>Clostridia</taxon>
        <taxon>Eubacteriales</taxon>
        <taxon>Clostridiaceae</taxon>
        <taxon>Oxobacter</taxon>
    </lineage>
</organism>
<evidence type="ECO:0000313" key="2">
    <source>
        <dbReference type="Proteomes" id="UP000050326"/>
    </source>
</evidence>
<keyword evidence="2" id="KW-1185">Reference proteome</keyword>
<dbReference type="RefSeq" id="WP_054876918.1">
    <property type="nucleotide sequence ID" value="NZ_LKET01000068.1"/>
</dbReference>
<accession>A0A0P8YRH4</accession>
<gene>
    <name evidence="1" type="ORF">OXPF_39560</name>
</gene>
<dbReference type="AlphaFoldDB" id="A0A0P8YRH4"/>
<dbReference type="STRING" id="36849.OXPF_39560"/>
<sequence>MGENDYKKLWSSGSNVLYYADNSATILKALNDAIHGLYYLGGEHSYIIHTLNTTTYVEEEYKRLLSGIIENQDLSDIANKLEMVRSLLFGDCFNWDYICEELEKIPPKGEAK</sequence>